<dbReference type="AlphaFoldDB" id="A0A1E2UQ38"/>
<sequence>MSQLQKNLTQALELSQRIFDLAQDSAWSDMEQADRQRRPFLESIFNDREFKLKPGDYESQMRQIVALNEQALALCAEARGELSKQGRNLKLGRQALSAYKNNSFD</sequence>
<dbReference type="Pfam" id="PF05400">
    <property type="entry name" value="FliT"/>
    <property type="match status" value="1"/>
</dbReference>
<evidence type="ECO:0000256" key="1">
    <source>
        <dbReference type="ARBA" id="ARBA00004514"/>
    </source>
</evidence>
<dbReference type="EMBL" id="LVJZ01000003">
    <property type="protein sequence ID" value="ODB96868.1"/>
    <property type="molecule type" value="Genomic_DNA"/>
</dbReference>
<name>A0A1E2UQ38_9GAMM</name>
<evidence type="ECO:0000256" key="5">
    <source>
        <dbReference type="ARBA" id="ARBA00093797"/>
    </source>
</evidence>
<evidence type="ECO:0000256" key="3">
    <source>
        <dbReference type="ARBA" id="ARBA00022795"/>
    </source>
</evidence>
<evidence type="ECO:0000256" key="4">
    <source>
        <dbReference type="ARBA" id="ARBA00023186"/>
    </source>
</evidence>
<accession>A0A1E2UQ38</accession>
<reference evidence="6 7" key="1">
    <citation type="submission" date="2016-03" db="EMBL/GenBank/DDBJ databases">
        <title>Chemosynthetic sulphur-oxidizing symbionts of marine invertebrate animals are capable of nitrogen fixation.</title>
        <authorList>
            <person name="Petersen J.M."/>
            <person name="Kemper A."/>
            <person name="Gruber-Vodicka H."/>
            <person name="Cardini U."/>
            <person name="Geest Mvander."/>
            <person name="Kleiner M."/>
            <person name="Bulgheresi S."/>
            <person name="Fussmann M."/>
            <person name="Herbold C."/>
            <person name="Seah B.K.B."/>
            <person name="Antony C.Paul."/>
            <person name="Liu D."/>
            <person name="Belitz A."/>
            <person name="Weber M."/>
        </authorList>
    </citation>
    <scope>NUCLEOTIDE SEQUENCE [LARGE SCALE GENOMIC DNA]</scope>
    <source>
        <strain evidence="6">G_D</strain>
    </source>
</reference>
<keyword evidence="3" id="KW-1005">Bacterial flagellum biogenesis</keyword>
<proteinExistence type="predicted"/>
<keyword evidence="7" id="KW-1185">Reference proteome</keyword>
<evidence type="ECO:0000256" key="2">
    <source>
        <dbReference type="ARBA" id="ARBA00022490"/>
    </source>
</evidence>
<evidence type="ECO:0000313" key="6">
    <source>
        <dbReference type="EMBL" id="ODB96868.1"/>
    </source>
</evidence>
<evidence type="ECO:0000313" key="7">
    <source>
        <dbReference type="Proteomes" id="UP000094849"/>
    </source>
</evidence>
<comment type="caution">
    <text evidence="6">The sequence shown here is derived from an EMBL/GenBank/DDBJ whole genome shotgun (WGS) entry which is preliminary data.</text>
</comment>
<keyword evidence="4" id="KW-0143">Chaperone</keyword>
<gene>
    <name evidence="6" type="ORF">A3196_08910</name>
</gene>
<dbReference type="InterPro" id="IPR008622">
    <property type="entry name" value="FliT"/>
</dbReference>
<protein>
    <recommendedName>
        <fullName evidence="5">Flagellar protein FliT</fullName>
    </recommendedName>
</protein>
<comment type="subcellular location">
    <subcellularLocation>
        <location evidence="1">Cytoplasm</location>
        <location evidence="1">Cytosol</location>
    </subcellularLocation>
</comment>
<dbReference type="STRING" id="1818881.A3196_08910"/>
<dbReference type="Proteomes" id="UP000094849">
    <property type="component" value="Unassembled WGS sequence"/>
</dbReference>
<keyword evidence="2" id="KW-0963">Cytoplasm</keyword>
<organism evidence="6 7">
    <name type="scientific">Candidatus Thiodiazotropha endoloripes</name>
    <dbReference type="NCBI Taxonomy" id="1818881"/>
    <lineage>
        <taxon>Bacteria</taxon>
        <taxon>Pseudomonadati</taxon>
        <taxon>Pseudomonadota</taxon>
        <taxon>Gammaproteobacteria</taxon>
        <taxon>Chromatiales</taxon>
        <taxon>Sedimenticolaceae</taxon>
        <taxon>Candidatus Thiodiazotropha</taxon>
    </lineage>
</organism>